<feature type="compositionally biased region" description="Basic and acidic residues" evidence="1">
    <location>
        <begin position="453"/>
        <end position="477"/>
    </location>
</feature>
<feature type="region of interest" description="Disordered" evidence="1">
    <location>
        <begin position="153"/>
        <end position="223"/>
    </location>
</feature>
<feature type="region of interest" description="Disordered" evidence="1">
    <location>
        <begin position="261"/>
        <end position="342"/>
    </location>
</feature>
<evidence type="ECO:0008006" key="6">
    <source>
        <dbReference type="Google" id="ProtNLM"/>
    </source>
</evidence>
<keyword evidence="2" id="KW-0812">Transmembrane</keyword>
<dbReference type="EMBL" id="MU001804">
    <property type="protein sequence ID" value="KAF2797535.1"/>
    <property type="molecule type" value="Genomic_DNA"/>
</dbReference>
<feature type="signal peptide" evidence="3">
    <location>
        <begin position="1"/>
        <end position="23"/>
    </location>
</feature>
<feature type="region of interest" description="Disordered" evidence="1">
    <location>
        <begin position="374"/>
        <end position="410"/>
    </location>
</feature>
<feature type="compositionally biased region" description="Low complexity" evidence="1">
    <location>
        <begin position="168"/>
        <end position="194"/>
    </location>
</feature>
<feature type="region of interest" description="Disordered" evidence="1">
    <location>
        <begin position="453"/>
        <end position="510"/>
    </location>
</feature>
<protein>
    <recommendedName>
        <fullName evidence="6">Mid2 domain-containing protein</fullName>
    </recommendedName>
</protein>
<evidence type="ECO:0000256" key="2">
    <source>
        <dbReference type="SAM" id="Phobius"/>
    </source>
</evidence>
<feature type="compositionally biased region" description="Low complexity" evidence="1">
    <location>
        <begin position="395"/>
        <end position="406"/>
    </location>
</feature>
<organism evidence="4 5">
    <name type="scientific">Melanomma pulvis-pyrius CBS 109.77</name>
    <dbReference type="NCBI Taxonomy" id="1314802"/>
    <lineage>
        <taxon>Eukaryota</taxon>
        <taxon>Fungi</taxon>
        <taxon>Dikarya</taxon>
        <taxon>Ascomycota</taxon>
        <taxon>Pezizomycotina</taxon>
        <taxon>Dothideomycetes</taxon>
        <taxon>Pleosporomycetidae</taxon>
        <taxon>Pleosporales</taxon>
        <taxon>Melanommataceae</taxon>
        <taxon>Melanomma</taxon>
    </lineage>
</organism>
<gene>
    <name evidence="4" type="ORF">K505DRAFT_372388</name>
</gene>
<name>A0A6A6XNM2_9PLEO</name>
<keyword evidence="2" id="KW-1133">Transmembrane helix</keyword>
<feature type="chain" id="PRO_5025504032" description="Mid2 domain-containing protein" evidence="3">
    <location>
        <begin position="24"/>
        <end position="510"/>
    </location>
</feature>
<proteinExistence type="predicted"/>
<evidence type="ECO:0000256" key="3">
    <source>
        <dbReference type="SAM" id="SignalP"/>
    </source>
</evidence>
<evidence type="ECO:0000313" key="4">
    <source>
        <dbReference type="EMBL" id="KAF2797535.1"/>
    </source>
</evidence>
<dbReference type="Proteomes" id="UP000799757">
    <property type="component" value="Unassembled WGS sequence"/>
</dbReference>
<keyword evidence="5" id="KW-1185">Reference proteome</keyword>
<feature type="transmembrane region" description="Helical" evidence="2">
    <location>
        <begin position="228"/>
        <end position="250"/>
    </location>
</feature>
<feature type="compositionally biased region" description="Pro residues" evidence="1">
    <location>
        <begin position="381"/>
        <end position="394"/>
    </location>
</feature>
<keyword evidence="3" id="KW-0732">Signal</keyword>
<sequence>MAHLPPFVRLALAILLQIQLVASSSFVATARPEITIMAHAAASVTTCDGGHGFFTCYLGSCFYDNTGAFACCYGTDSCVPITTCIPFGSEASGKTCSGRASACLSCRDSIQGSCKTFTNPAMKHRAVVCARTGGIVSSSFLFDMAHMTDSAPSSHAPSTLVGAPLEGSSDTAAPPSTSTLSFASSTTSGASTASLPNTSTSGGGTAPIATHVPTFDEGPQNQLPGPTIGGIAVGSIAGAFLLTVALFFLYKWYKIRQLNRDSGAGGVLPGPRKKAKKSKKDAGNDNGSGGGAVNELDTAPGSSVNELDGGNNGHVRRSTPTFSREGRNWSPAPPPTPVVFGPLSLPSQQSYWRPQSTNGGAIMGPVLRGIIEARSSSNSDPSPPFTPTPTPMSPIFPSTSPTFDPSQRPMSIATLYPPNSEEETYRKSSALLPIAGPYLTAERALGEGYWEAEREQAEADRAMLEREDGSRKVSRDEGIEDQENTLVWGDDSRVDSEGSTGTVVRRNGRK</sequence>
<evidence type="ECO:0000256" key="1">
    <source>
        <dbReference type="SAM" id="MobiDB-lite"/>
    </source>
</evidence>
<reference evidence="4" key="1">
    <citation type="journal article" date="2020" name="Stud. Mycol.">
        <title>101 Dothideomycetes genomes: a test case for predicting lifestyles and emergence of pathogens.</title>
        <authorList>
            <person name="Haridas S."/>
            <person name="Albert R."/>
            <person name="Binder M."/>
            <person name="Bloem J."/>
            <person name="Labutti K."/>
            <person name="Salamov A."/>
            <person name="Andreopoulos B."/>
            <person name="Baker S."/>
            <person name="Barry K."/>
            <person name="Bills G."/>
            <person name="Bluhm B."/>
            <person name="Cannon C."/>
            <person name="Castanera R."/>
            <person name="Culley D."/>
            <person name="Daum C."/>
            <person name="Ezra D."/>
            <person name="Gonzalez J."/>
            <person name="Henrissat B."/>
            <person name="Kuo A."/>
            <person name="Liang C."/>
            <person name="Lipzen A."/>
            <person name="Lutzoni F."/>
            <person name="Magnuson J."/>
            <person name="Mondo S."/>
            <person name="Nolan M."/>
            <person name="Ohm R."/>
            <person name="Pangilinan J."/>
            <person name="Park H.-J."/>
            <person name="Ramirez L."/>
            <person name="Alfaro M."/>
            <person name="Sun H."/>
            <person name="Tritt A."/>
            <person name="Yoshinaga Y."/>
            <person name="Zwiers L.-H."/>
            <person name="Turgeon B."/>
            <person name="Goodwin S."/>
            <person name="Spatafora J."/>
            <person name="Crous P."/>
            <person name="Grigoriev I."/>
        </authorList>
    </citation>
    <scope>NUCLEOTIDE SEQUENCE</scope>
    <source>
        <strain evidence="4">CBS 109.77</strain>
    </source>
</reference>
<dbReference type="OrthoDB" id="3801549at2759"/>
<dbReference type="AlphaFoldDB" id="A0A6A6XNM2"/>
<accession>A0A6A6XNM2</accession>
<keyword evidence="2" id="KW-0472">Membrane</keyword>
<evidence type="ECO:0000313" key="5">
    <source>
        <dbReference type="Proteomes" id="UP000799757"/>
    </source>
</evidence>